<dbReference type="InterPro" id="IPR028457">
    <property type="entry name" value="ABI"/>
</dbReference>
<evidence type="ECO:0000313" key="9">
    <source>
        <dbReference type="Proteomes" id="UP000261360"/>
    </source>
</evidence>
<feature type="compositionally biased region" description="Low complexity" evidence="6">
    <location>
        <begin position="180"/>
        <end position="191"/>
    </location>
</feature>
<keyword evidence="9" id="KW-1185">Reference proteome</keyword>
<evidence type="ECO:0000313" key="8">
    <source>
        <dbReference type="Ensembl" id="ENSSLDP00000029283.1"/>
    </source>
</evidence>
<dbReference type="InterPro" id="IPR012849">
    <property type="entry name" value="Abl-interactor_HHR_dom"/>
</dbReference>
<comment type="subcellular location">
    <subcellularLocation>
        <location evidence="1">Cytoplasm</location>
    </subcellularLocation>
</comment>
<evidence type="ECO:0000256" key="4">
    <source>
        <dbReference type="ARBA" id="ARBA00022553"/>
    </source>
</evidence>
<keyword evidence="5" id="KW-0175">Coiled coil</keyword>
<dbReference type="Pfam" id="PF07815">
    <property type="entry name" value="Abi_HHR"/>
    <property type="match status" value="1"/>
</dbReference>
<dbReference type="Gene3D" id="6.10.140.1620">
    <property type="match status" value="1"/>
</dbReference>
<comment type="similarity">
    <text evidence="2">Belongs to the ABI family.</text>
</comment>
<sequence>MASLPMLRPNLQAPDARKLLADNQSNLLRVADYCENNYLQAEDPSKALDEAKALANQALASVTYQINSLASILLRLLDSQAAAIHHEKVARREIGVFTTPKNKSRSKLMTPPPSGRQPERSYSRAPISYSILDSTGHCFQSSSPSTSTSTIIRSWLSFSSSSSSSSSPTSVRSWFSFSASSSSSTPTSVRSCAPSSSATPSYGHLWYCATTTSSTSSASPSPTLSIVRAMGGFYVKLGCSGEQCEQTCWLFAIRLVCKTCAACCEINIKHK</sequence>
<dbReference type="STRING" id="1841481.ENSSLDP00000029283"/>
<dbReference type="PANTHER" id="PTHR10460:SF60">
    <property type="entry name" value="ABI GENE FAMILY MEMBER 3"/>
    <property type="match status" value="1"/>
</dbReference>
<name>A0A3B4YM84_SERLL</name>
<evidence type="ECO:0000256" key="1">
    <source>
        <dbReference type="ARBA" id="ARBA00004496"/>
    </source>
</evidence>
<keyword evidence="4" id="KW-0597">Phosphoprotein</keyword>
<dbReference type="GeneTree" id="ENSGT00940000167052"/>
<proteinExistence type="inferred from homology"/>
<reference evidence="8" key="2">
    <citation type="submission" date="2025-09" db="UniProtKB">
        <authorList>
            <consortium name="Ensembl"/>
        </authorList>
    </citation>
    <scope>IDENTIFICATION</scope>
</reference>
<feature type="domain" description="Abl-interactor homeo-domain homologous" evidence="7">
    <location>
        <begin position="79"/>
        <end position="146"/>
    </location>
</feature>
<dbReference type="GO" id="GO:0035591">
    <property type="term" value="F:signaling adaptor activity"/>
    <property type="evidence" value="ECO:0007669"/>
    <property type="project" value="TreeGrafter"/>
</dbReference>
<dbReference type="GO" id="GO:0030027">
    <property type="term" value="C:lamellipodium"/>
    <property type="evidence" value="ECO:0007669"/>
    <property type="project" value="TreeGrafter"/>
</dbReference>
<evidence type="ECO:0000256" key="6">
    <source>
        <dbReference type="SAM" id="MobiDB-lite"/>
    </source>
</evidence>
<accession>A0A3B4YM84</accession>
<feature type="region of interest" description="Disordered" evidence="6">
    <location>
        <begin position="100"/>
        <end position="122"/>
    </location>
</feature>
<dbReference type="Ensembl" id="ENSSLDT00000030137.1">
    <property type="protein sequence ID" value="ENSSLDP00000029283.1"/>
    <property type="gene ID" value="ENSSLDG00000022602.1"/>
</dbReference>
<dbReference type="GO" id="GO:0017124">
    <property type="term" value="F:SH3 domain binding"/>
    <property type="evidence" value="ECO:0007669"/>
    <property type="project" value="TreeGrafter"/>
</dbReference>
<dbReference type="GO" id="GO:0098858">
    <property type="term" value="C:actin-based cell projection"/>
    <property type="evidence" value="ECO:0007669"/>
    <property type="project" value="TreeGrafter"/>
</dbReference>
<protein>
    <recommendedName>
        <fullName evidence="7">Abl-interactor homeo-domain homologous domain-containing protein</fullName>
    </recommendedName>
</protein>
<dbReference type="AlphaFoldDB" id="A0A3B4YM84"/>
<evidence type="ECO:0000256" key="2">
    <source>
        <dbReference type="ARBA" id="ARBA00010020"/>
    </source>
</evidence>
<dbReference type="GO" id="GO:0001764">
    <property type="term" value="P:neuron migration"/>
    <property type="evidence" value="ECO:0007669"/>
    <property type="project" value="TreeGrafter"/>
</dbReference>
<organism evidence="8 9">
    <name type="scientific">Seriola lalandi dorsalis</name>
    <dbReference type="NCBI Taxonomy" id="1841481"/>
    <lineage>
        <taxon>Eukaryota</taxon>
        <taxon>Metazoa</taxon>
        <taxon>Chordata</taxon>
        <taxon>Craniata</taxon>
        <taxon>Vertebrata</taxon>
        <taxon>Euteleostomi</taxon>
        <taxon>Actinopterygii</taxon>
        <taxon>Neopterygii</taxon>
        <taxon>Teleostei</taxon>
        <taxon>Neoteleostei</taxon>
        <taxon>Acanthomorphata</taxon>
        <taxon>Carangaria</taxon>
        <taxon>Carangiformes</taxon>
        <taxon>Carangidae</taxon>
        <taxon>Seriola</taxon>
    </lineage>
</organism>
<feature type="region of interest" description="Disordered" evidence="6">
    <location>
        <begin position="180"/>
        <end position="199"/>
    </location>
</feature>
<keyword evidence="3" id="KW-0963">Cytoplasm</keyword>
<dbReference type="GO" id="GO:0031209">
    <property type="term" value="C:SCAR complex"/>
    <property type="evidence" value="ECO:0007669"/>
    <property type="project" value="TreeGrafter"/>
</dbReference>
<dbReference type="Proteomes" id="UP000261360">
    <property type="component" value="Unplaced"/>
</dbReference>
<evidence type="ECO:0000259" key="7">
    <source>
        <dbReference type="Pfam" id="PF07815"/>
    </source>
</evidence>
<evidence type="ECO:0000256" key="5">
    <source>
        <dbReference type="ARBA" id="ARBA00023054"/>
    </source>
</evidence>
<reference evidence="8" key="1">
    <citation type="submission" date="2025-08" db="UniProtKB">
        <authorList>
            <consortium name="Ensembl"/>
        </authorList>
    </citation>
    <scope>IDENTIFICATION</scope>
</reference>
<dbReference type="PANTHER" id="PTHR10460">
    <property type="entry name" value="ABL INTERACTOR FAMILY MEMBER"/>
    <property type="match status" value="1"/>
</dbReference>
<evidence type="ECO:0000256" key="3">
    <source>
        <dbReference type="ARBA" id="ARBA00022490"/>
    </source>
</evidence>